<organism evidence="1 2">
    <name type="scientific">Pseudomonas savastanoi pv. glycinea</name>
    <name type="common">Pseudomonas syringae pv. glycinea</name>
    <dbReference type="NCBI Taxonomy" id="318"/>
    <lineage>
        <taxon>Bacteria</taxon>
        <taxon>Pseudomonadati</taxon>
        <taxon>Pseudomonadota</taxon>
        <taxon>Gammaproteobacteria</taxon>
        <taxon>Pseudomonadales</taxon>
        <taxon>Pseudomonadaceae</taxon>
        <taxon>Pseudomonas</taxon>
    </lineage>
</organism>
<dbReference type="EMBL" id="LGLO01000045">
    <property type="protein sequence ID" value="KPC45087.1"/>
    <property type="molecule type" value="Genomic_DNA"/>
</dbReference>
<evidence type="ECO:0000313" key="2">
    <source>
        <dbReference type="Proteomes" id="UP000037836"/>
    </source>
</evidence>
<accession>A0ABR5LE92</accession>
<keyword evidence="2" id="KW-1185">Reference proteome</keyword>
<reference evidence="1 2" key="1">
    <citation type="submission" date="2015-10" db="EMBL/GenBank/DDBJ databases">
        <title>Comparative genomics and high-throughput reverse genetic screens identify a new phytobacterial MAMP and an Arabidopsis receptor required for immune elicitation.</title>
        <authorList>
            <person name="Mott G.A."/>
            <person name="Thakur S."/>
            <person name="Wang P.W."/>
            <person name="Desveaux D."/>
            <person name="Guttman D.S."/>
        </authorList>
    </citation>
    <scope>NUCLEOTIDE SEQUENCE [LARGE SCALE GENOMIC DNA]</scope>
    <source>
        <strain evidence="1 2">BR1</strain>
    </source>
</reference>
<dbReference type="Proteomes" id="UP000037836">
    <property type="component" value="Unassembled WGS sequence"/>
</dbReference>
<name>A0ABR5LE92_PSESG</name>
<gene>
    <name evidence="1" type="ORF">AC496_2027</name>
</gene>
<sequence>MPAGVLSMIVYNPVIHDETARIGAGERLLKALTRLESLQETVRNFVFGHNM</sequence>
<protein>
    <submittedName>
        <fullName evidence="1">Uncharacterized protein</fullName>
    </submittedName>
</protein>
<proteinExistence type="predicted"/>
<comment type="caution">
    <text evidence="1">The sequence shown here is derived from an EMBL/GenBank/DDBJ whole genome shotgun (WGS) entry which is preliminary data.</text>
</comment>
<evidence type="ECO:0000313" key="1">
    <source>
        <dbReference type="EMBL" id="KPC45087.1"/>
    </source>
</evidence>